<feature type="region of interest" description="Disordered" evidence="1">
    <location>
        <begin position="1"/>
        <end position="30"/>
    </location>
</feature>
<evidence type="ECO:0000256" key="1">
    <source>
        <dbReference type="SAM" id="MobiDB-lite"/>
    </source>
</evidence>
<reference evidence="2 3" key="1">
    <citation type="submission" date="2016-10" db="EMBL/GenBank/DDBJ databases">
        <authorList>
            <person name="Cai Z."/>
        </authorList>
    </citation>
    <scope>NUCLEOTIDE SEQUENCE [LARGE SCALE GENOMIC DNA]</scope>
</reference>
<dbReference type="Proteomes" id="UP000256970">
    <property type="component" value="Unassembled WGS sequence"/>
</dbReference>
<dbReference type="InterPro" id="IPR016024">
    <property type="entry name" value="ARM-type_fold"/>
</dbReference>
<evidence type="ECO:0000313" key="3">
    <source>
        <dbReference type="Proteomes" id="UP000256970"/>
    </source>
</evidence>
<gene>
    <name evidence="2" type="ORF">BQ4739_LOCUS2514</name>
</gene>
<name>A0A383VBH5_TETOB</name>
<accession>A0A383VBH5</accession>
<dbReference type="EMBL" id="FNXT01000186">
    <property type="protein sequence ID" value="SZX61964.1"/>
    <property type="molecule type" value="Genomic_DNA"/>
</dbReference>
<organism evidence="2 3">
    <name type="scientific">Tetradesmus obliquus</name>
    <name type="common">Green alga</name>
    <name type="synonym">Acutodesmus obliquus</name>
    <dbReference type="NCBI Taxonomy" id="3088"/>
    <lineage>
        <taxon>Eukaryota</taxon>
        <taxon>Viridiplantae</taxon>
        <taxon>Chlorophyta</taxon>
        <taxon>core chlorophytes</taxon>
        <taxon>Chlorophyceae</taxon>
        <taxon>CS clade</taxon>
        <taxon>Sphaeropleales</taxon>
        <taxon>Scenedesmaceae</taxon>
        <taxon>Tetradesmus</taxon>
    </lineage>
</organism>
<proteinExistence type="predicted"/>
<sequence length="678" mass="70112">MASGQPSRRITRQKRLQPAQEADELPPQAKRRQMGVEELAYTVIQAPQGPRAVHNLLPLLEALTTAEHLSDEHRRYIAAVRKLAEEAGLPLLRAMLELPSALQHVLKLLRCSNHDIADNAAATLRGLVLALLAAALREVDAVRAAGQAEAAAGVAAAQADPASNAAPALLQEAAAAAPEAVADADMAGADAAGQEAADAGVAPGQAASAGQQAAGVAQQAASELAEHFVAALLANQQAGLLQLLQAMHSSSKSVSEMGAVCVAALGTVMSLRLGSQAAFADALLNQQQQQGLSLVLQALHLELIPKQALLAAADVLCILASTAPVLLLEALLSQQHRRGMRSLLCCLDVEPDGPLDPGAILRSAVLAMLRAAEGLPRDELLLRLLRELRQGSVGVGQVVVSLSIMPAGPALLRPHIKVLLELVAVQAPCQALVAKALFQVASAAVYPVTEETVATSAALGPQPLLQAALQGDRAAALSMGTITCLALTNAGRQSLLPHISTILSLVALQADSVLCRMAMHAIRALSEPAAPEWAQQAVLQHSSGLLAAMSQTAHPDTAVAAGEVLLSLAGTPAGPVQLRQHVKVLLEMVAEPAPCQGHAALVLQVVTSNDDEAMAELAELDLQPLLQAVMQGGVVAEPAAAILQMLAPFDAGRRALMPHIPTILSLVAPQTSHLCATR</sequence>
<dbReference type="SUPFAM" id="SSF48371">
    <property type="entry name" value="ARM repeat"/>
    <property type="match status" value="1"/>
</dbReference>
<protein>
    <submittedName>
        <fullName evidence="2">Uncharacterized protein</fullName>
    </submittedName>
</protein>
<keyword evidence="3" id="KW-1185">Reference proteome</keyword>
<dbReference type="AlphaFoldDB" id="A0A383VBH5"/>
<evidence type="ECO:0000313" key="2">
    <source>
        <dbReference type="EMBL" id="SZX61964.1"/>
    </source>
</evidence>